<proteinExistence type="inferred from homology"/>
<evidence type="ECO:0000256" key="3">
    <source>
        <dbReference type="ARBA" id="ARBA00010130"/>
    </source>
</evidence>
<dbReference type="PANTHER" id="PTHR12276:SF45">
    <property type="entry name" value="CLATHRIN INTERACTOR 1"/>
    <property type="match status" value="1"/>
</dbReference>
<evidence type="ECO:0000313" key="8">
    <source>
        <dbReference type="EMBL" id="KAH7291512.1"/>
    </source>
</evidence>
<feature type="compositionally biased region" description="Basic and acidic residues" evidence="6">
    <location>
        <begin position="180"/>
        <end position="227"/>
    </location>
</feature>
<dbReference type="SUPFAM" id="SSF48464">
    <property type="entry name" value="ENTH/VHS domain"/>
    <property type="match status" value="1"/>
</dbReference>
<evidence type="ECO:0000256" key="1">
    <source>
        <dbReference type="ARBA" id="ARBA00004132"/>
    </source>
</evidence>
<dbReference type="InterPro" id="IPR013809">
    <property type="entry name" value="ENTH"/>
</dbReference>
<feature type="domain" description="ENTH" evidence="7">
    <location>
        <begin position="20"/>
        <end position="152"/>
    </location>
</feature>
<keyword evidence="9" id="KW-1185">Reference proteome</keyword>
<feature type="region of interest" description="Disordered" evidence="6">
    <location>
        <begin position="153"/>
        <end position="305"/>
    </location>
</feature>
<evidence type="ECO:0000259" key="7">
    <source>
        <dbReference type="PROSITE" id="PS50942"/>
    </source>
</evidence>
<comment type="caution">
    <text evidence="8">The sequence shown here is derived from an EMBL/GenBank/DDBJ whole genome shotgun (WGS) entry which is preliminary data.</text>
</comment>
<dbReference type="FunFam" id="1.25.40.90:FF:000006">
    <property type="entry name" value="Clathrin interactor 1"/>
    <property type="match status" value="1"/>
</dbReference>
<dbReference type="GO" id="GO:0030276">
    <property type="term" value="F:clathrin binding"/>
    <property type="evidence" value="ECO:0007669"/>
    <property type="project" value="TreeGrafter"/>
</dbReference>
<organism evidence="8 9">
    <name type="scientific">Ceratopteris richardii</name>
    <name type="common">Triangle waterfern</name>
    <dbReference type="NCBI Taxonomy" id="49495"/>
    <lineage>
        <taxon>Eukaryota</taxon>
        <taxon>Viridiplantae</taxon>
        <taxon>Streptophyta</taxon>
        <taxon>Embryophyta</taxon>
        <taxon>Tracheophyta</taxon>
        <taxon>Polypodiopsida</taxon>
        <taxon>Polypodiidae</taxon>
        <taxon>Polypodiales</taxon>
        <taxon>Pteridineae</taxon>
        <taxon>Pteridaceae</taxon>
        <taxon>Parkerioideae</taxon>
        <taxon>Ceratopteris</taxon>
    </lineage>
</organism>
<dbReference type="PANTHER" id="PTHR12276">
    <property type="entry name" value="EPSIN/ENT-RELATED"/>
    <property type="match status" value="1"/>
</dbReference>
<keyword evidence="4" id="KW-0333">Golgi apparatus</keyword>
<evidence type="ECO:0000256" key="5">
    <source>
        <dbReference type="ARBA" id="ARBA00023329"/>
    </source>
</evidence>
<evidence type="ECO:0000256" key="2">
    <source>
        <dbReference type="ARBA" id="ARBA00004555"/>
    </source>
</evidence>
<dbReference type="OrthoDB" id="4033880at2759"/>
<name>A0A8T2R557_CERRI</name>
<feature type="compositionally biased region" description="Low complexity" evidence="6">
    <location>
        <begin position="164"/>
        <end position="177"/>
    </location>
</feature>
<gene>
    <name evidence="8" type="ORF">KP509_29G019900</name>
</gene>
<evidence type="ECO:0000256" key="4">
    <source>
        <dbReference type="ARBA" id="ARBA00023034"/>
    </source>
</evidence>
<feature type="compositionally biased region" description="Polar residues" evidence="6">
    <location>
        <begin position="291"/>
        <end position="302"/>
    </location>
</feature>
<dbReference type="GO" id="GO:0005794">
    <property type="term" value="C:Golgi apparatus"/>
    <property type="evidence" value="ECO:0007669"/>
    <property type="project" value="UniProtKB-SubCell"/>
</dbReference>
<feature type="compositionally biased region" description="Polar residues" evidence="6">
    <location>
        <begin position="234"/>
        <end position="248"/>
    </location>
</feature>
<feature type="compositionally biased region" description="Basic and acidic residues" evidence="6">
    <location>
        <begin position="153"/>
        <end position="163"/>
    </location>
</feature>
<dbReference type="EMBL" id="CM035434">
    <property type="protein sequence ID" value="KAH7291511.1"/>
    <property type="molecule type" value="Genomic_DNA"/>
</dbReference>
<dbReference type="SMART" id="SM00273">
    <property type="entry name" value="ENTH"/>
    <property type="match status" value="1"/>
</dbReference>
<dbReference type="InterPro" id="IPR008942">
    <property type="entry name" value="ENTH_VHS"/>
</dbReference>
<dbReference type="Proteomes" id="UP000825935">
    <property type="component" value="Chromosome 29"/>
</dbReference>
<dbReference type="GO" id="GO:0006897">
    <property type="term" value="P:endocytosis"/>
    <property type="evidence" value="ECO:0007669"/>
    <property type="project" value="TreeGrafter"/>
</dbReference>
<dbReference type="GO" id="GO:0005768">
    <property type="term" value="C:endosome"/>
    <property type="evidence" value="ECO:0007669"/>
    <property type="project" value="TreeGrafter"/>
</dbReference>
<comment type="subcellular location">
    <subcellularLocation>
        <location evidence="1">Cytoplasmic vesicle</location>
        <location evidence="1">Clathrin-coated vesicle</location>
    </subcellularLocation>
    <subcellularLocation>
        <location evidence="2">Golgi apparatus</location>
    </subcellularLocation>
</comment>
<accession>A0A8T2R557</accession>
<evidence type="ECO:0000313" key="9">
    <source>
        <dbReference type="Proteomes" id="UP000825935"/>
    </source>
</evidence>
<comment type="similarity">
    <text evidence="3">Belongs to the epsin family.</text>
</comment>
<dbReference type="GO" id="GO:0005886">
    <property type="term" value="C:plasma membrane"/>
    <property type="evidence" value="ECO:0007669"/>
    <property type="project" value="TreeGrafter"/>
</dbReference>
<keyword evidence="5" id="KW-0968">Cytoplasmic vesicle</keyword>
<dbReference type="Pfam" id="PF01417">
    <property type="entry name" value="ENTH"/>
    <property type="match status" value="1"/>
</dbReference>
<dbReference type="GO" id="GO:0005543">
    <property type="term" value="F:phospholipid binding"/>
    <property type="evidence" value="ECO:0007669"/>
    <property type="project" value="TreeGrafter"/>
</dbReference>
<dbReference type="PROSITE" id="PS50942">
    <property type="entry name" value="ENTH"/>
    <property type="match status" value="1"/>
</dbReference>
<dbReference type="OMA" id="THQGHEM"/>
<dbReference type="EMBL" id="CM035434">
    <property type="protein sequence ID" value="KAH7291512.1"/>
    <property type="molecule type" value="Genomic_DNA"/>
</dbReference>
<dbReference type="CDD" id="cd03571">
    <property type="entry name" value="ENTH"/>
    <property type="match status" value="1"/>
</dbReference>
<reference evidence="8" key="1">
    <citation type="submission" date="2021-08" db="EMBL/GenBank/DDBJ databases">
        <title>WGS assembly of Ceratopteris richardii.</title>
        <authorList>
            <person name="Marchant D.B."/>
            <person name="Chen G."/>
            <person name="Jenkins J."/>
            <person name="Shu S."/>
            <person name="Leebens-Mack J."/>
            <person name="Grimwood J."/>
            <person name="Schmutz J."/>
            <person name="Soltis P."/>
            <person name="Soltis D."/>
            <person name="Chen Z.-H."/>
        </authorList>
    </citation>
    <scope>NUCLEOTIDE SEQUENCE</scope>
    <source>
        <strain evidence="8">Whitten #5841</strain>
        <tissue evidence="8">Leaf</tissue>
    </source>
</reference>
<dbReference type="GO" id="GO:0030125">
    <property type="term" value="C:clathrin vesicle coat"/>
    <property type="evidence" value="ECO:0007669"/>
    <property type="project" value="TreeGrafter"/>
</dbReference>
<dbReference type="EMBL" id="CM035434">
    <property type="protein sequence ID" value="KAH7291510.1"/>
    <property type="molecule type" value="Genomic_DNA"/>
</dbReference>
<sequence>MDFMKVIDQTVRELKREVNKTILKVPEIEQKVLDATSNEPWGPHGTLMSEIAHATKNYYEMQMIMEVLWKRMSDTGRNWRHVYKALTVMEFLVAHGSERVIEDIREHTHQIATLADFEYVEPNGRDQGINVRKKSQSLMGLINDRDKIREVRQKAADNRDKYRGISSTGGTFQSTGGRYNDYRSNDDYGRYGMEDTDRNKRDDYQDNDGRKNEYSSRKDDEDRRIDYSEDAEYYSSTSKSSTIENLSNPPHYEAASQTTQLHVAENQRETKSVKSSSANDTSDDYDDFNPRASSVASQSDDLLSQPKPAVVPAAAPAPKVSPPSLVSPNFFDSTDDLFGNPSSVSVTSAPVQNSGDLLGNALFDMGNSHSIPTVALGGIKPPRSYASSVGVSDTTTTFPASIKPPAHSTANGAIPVDVSTFGAFNNSVTSSVVPASTSLFDDVDFFGLDASSVPNSIPQPAFANTSPALQAAGSEGFQTGQTSFFQEPSGITKPQQKQFETKSGVWADGLSKGLIDLNISASTKTNSLADIGITFDQLRSEKPKDERLPTAMGKAMGPGSGLGKAGASTMAPPPAPMAMNRIGMKPLGMGMNMNVGAAPMMHMGLNPGATVKPTIGMGATQSSSASGVGMGMSMNSNFGSFPDQQQQYGGYR</sequence>
<dbReference type="Gene3D" id="1.25.40.90">
    <property type="match status" value="1"/>
</dbReference>
<evidence type="ECO:0000256" key="6">
    <source>
        <dbReference type="SAM" id="MobiDB-lite"/>
    </source>
</evidence>
<dbReference type="AlphaFoldDB" id="A0A8T2R557"/>
<protein>
    <recommendedName>
        <fullName evidence="7">ENTH domain-containing protein</fullName>
    </recommendedName>
</protein>
<dbReference type="EMBL" id="CM035434">
    <property type="protein sequence ID" value="KAH7291509.1"/>
    <property type="molecule type" value="Genomic_DNA"/>
</dbReference>